<organism evidence="1 2">
    <name type="scientific">Caballeronia grimmiae</name>
    <dbReference type="NCBI Taxonomy" id="1071679"/>
    <lineage>
        <taxon>Bacteria</taxon>
        <taxon>Pseudomonadati</taxon>
        <taxon>Pseudomonadota</taxon>
        <taxon>Betaproteobacteria</taxon>
        <taxon>Burkholderiales</taxon>
        <taxon>Burkholderiaceae</taxon>
        <taxon>Caballeronia</taxon>
    </lineage>
</organism>
<comment type="caution">
    <text evidence="1">The sequence shown here is derived from an EMBL/GenBank/DDBJ whole genome shotgun (WGS) entry which is preliminary data.</text>
</comment>
<proteinExistence type="predicted"/>
<evidence type="ECO:0000313" key="1">
    <source>
        <dbReference type="EMBL" id="GGD93328.1"/>
    </source>
</evidence>
<evidence type="ECO:0000313" key="2">
    <source>
        <dbReference type="Proteomes" id="UP000597138"/>
    </source>
</evidence>
<dbReference type="Proteomes" id="UP000597138">
    <property type="component" value="Unassembled WGS sequence"/>
</dbReference>
<protein>
    <submittedName>
        <fullName evidence="1">Uncharacterized protein</fullName>
    </submittedName>
</protein>
<dbReference type="EMBL" id="BMEG01000013">
    <property type="protein sequence ID" value="GGD93328.1"/>
    <property type="molecule type" value="Genomic_DNA"/>
</dbReference>
<accession>A0ABQ1S6T3</accession>
<reference evidence="2" key="1">
    <citation type="journal article" date="2019" name="Int. J. Syst. Evol. Microbiol.">
        <title>The Global Catalogue of Microorganisms (GCM) 10K type strain sequencing project: providing services to taxonomists for standard genome sequencing and annotation.</title>
        <authorList>
            <consortium name="The Broad Institute Genomics Platform"/>
            <consortium name="The Broad Institute Genome Sequencing Center for Infectious Disease"/>
            <person name="Wu L."/>
            <person name="Ma J."/>
        </authorList>
    </citation>
    <scope>NUCLEOTIDE SEQUENCE [LARGE SCALE GENOMIC DNA]</scope>
    <source>
        <strain evidence="2">CGMCC 1.11013</strain>
    </source>
</reference>
<name>A0ABQ1S6T3_9BURK</name>
<gene>
    <name evidence="1" type="ORF">GCM10010985_55110</name>
</gene>
<sequence length="226" mass="25011">MAKYCRAVPGSFKVARAAGFRYDTRPPLRGIGHSAKTPSTPNAKVVSKVECVALLHTAKRHCNAMTDSEFPSTDDAIHEDRLWRDDGWTARVIKNEDDDGWAVEMIQAGEAEPALVGPWTMGRDKKNPKPLDSAAFRTLVKTASEVLRRHEQQRHAMLHKNVTIDVGGEDITVALEIVPDEDDPYANLKAFDSLGAQLAHVRVSPAFKLTKASAERWAENGFEKPN</sequence>
<keyword evidence="2" id="KW-1185">Reference proteome</keyword>